<evidence type="ECO:0000259" key="2">
    <source>
        <dbReference type="PROSITE" id="PS51178"/>
    </source>
</evidence>
<comment type="caution">
    <text evidence="3">The sequence shown here is derived from an EMBL/GenBank/DDBJ whole genome shotgun (WGS) entry which is preliminary data.</text>
</comment>
<accession>A0A846XBU8</accession>
<evidence type="ECO:0000313" key="3">
    <source>
        <dbReference type="EMBL" id="NKY32260.1"/>
    </source>
</evidence>
<keyword evidence="1" id="KW-0472">Membrane</keyword>
<dbReference type="Pfam" id="PF03793">
    <property type="entry name" value="PASTA"/>
    <property type="match status" value="1"/>
</dbReference>
<dbReference type="EMBL" id="JAAXOO010000001">
    <property type="protein sequence ID" value="NKY32260.1"/>
    <property type="molecule type" value="Genomic_DNA"/>
</dbReference>
<keyword evidence="1" id="KW-1133">Transmembrane helix</keyword>
<reference evidence="3 4" key="1">
    <citation type="submission" date="2020-04" db="EMBL/GenBank/DDBJ databases">
        <title>MicrobeNet Type strains.</title>
        <authorList>
            <person name="Nicholson A.C."/>
        </authorList>
    </citation>
    <scope>NUCLEOTIDE SEQUENCE [LARGE SCALE GENOMIC DNA]</scope>
    <source>
        <strain evidence="3 4">DSM 45078</strain>
    </source>
</reference>
<protein>
    <submittedName>
        <fullName evidence="3">PASTA domain-containing protein</fullName>
    </submittedName>
</protein>
<dbReference type="CDD" id="cd06577">
    <property type="entry name" value="PASTA_pknB"/>
    <property type="match status" value="1"/>
</dbReference>
<feature type="domain" description="PASTA" evidence="2">
    <location>
        <begin position="82"/>
        <end position="156"/>
    </location>
</feature>
<dbReference type="AlphaFoldDB" id="A0A846XBU8"/>
<dbReference type="PROSITE" id="PS51178">
    <property type="entry name" value="PASTA"/>
    <property type="match status" value="1"/>
</dbReference>
<sequence>MANPHYPQQSYGAYPPPPPKKTTPKWVIVSAVVGALLVIGMIGNALGGGKEDSTENTMVPIASTPAATTPAFLKPAAPAGTDVPVMDLTVPDLAGTNGEIAAERLEDLGFTNVQYASATPGKDVVLLRANWTVQSVEPGPGTVVPSDSTVVVTMTKNNA</sequence>
<dbReference type="RefSeq" id="WP_068036350.1">
    <property type="nucleotide sequence ID" value="NZ_JAAXOO010000001.1"/>
</dbReference>
<keyword evidence="4" id="KW-1185">Reference proteome</keyword>
<name>A0A846XBU8_9NOCA</name>
<evidence type="ECO:0000313" key="4">
    <source>
        <dbReference type="Proteomes" id="UP000565715"/>
    </source>
</evidence>
<gene>
    <name evidence="3" type="ORF">HGA13_04130</name>
</gene>
<proteinExistence type="predicted"/>
<dbReference type="Proteomes" id="UP000565715">
    <property type="component" value="Unassembled WGS sequence"/>
</dbReference>
<feature type="transmembrane region" description="Helical" evidence="1">
    <location>
        <begin position="26"/>
        <end position="46"/>
    </location>
</feature>
<keyword evidence="1" id="KW-0812">Transmembrane</keyword>
<evidence type="ECO:0000256" key="1">
    <source>
        <dbReference type="SAM" id="Phobius"/>
    </source>
</evidence>
<dbReference type="InterPro" id="IPR005543">
    <property type="entry name" value="PASTA_dom"/>
</dbReference>
<dbReference type="Gene3D" id="3.30.10.20">
    <property type="match status" value="1"/>
</dbReference>
<organism evidence="3 4">
    <name type="scientific">Nocardia speluncae</name>
    <dbReference type="NCBI Taxonomy" id="419477"/>
    <lineage>
        <taxon>Bacteria</taxon>
        <taxon>Bacillati</taxon>
        <taxon>Actinomycetota</taxon>
        <taxon>Actinomycetes</taxon>
        <taxon>Mycobacteriales</taxon>
        <taxon>Nocardiaceae</taxon>
        <taxon>Nocardia</taxon>
    </lineage>
</organism>